<dbReference type="InterPro" id="IPR011392">
    <property type="entry name" value="Tellurite-R_TerY"/>
</dbReference>
<accession>A0A558HLH8</accession>
<proteinExistence type="predicted"/>
<keyword evidence="3" id="KW-1185">Reference proteome</keyword>
<organism evidence="2 3">
    <name type="scientific">Cobetia crustatorum</name>
    <dbReference type="NCBI Taxonomy" id="553385"/>
    <lineage>
        <taxon>Bacteria</taxon>
        <taxon>Pseudomonadati</taxon>
        <taxon>Pseudomonadota</taxon>
        <taxon>Gammaproteobacteria</taxon>
        <taxon>Oceanospirillales</taxon>
        <taxon>Halomonadaceae</taxon>
        <taxon>Cobetia</taxon>
    </lineage>
</organism>
<name>A0A558HLH8_9GAMM</name>
<dbReference type="InterPro" id="IPR002035">
    <property type="entry name" value="VWF_A"/>
</dbReference>
<evidence type="ECO:0000259" key="1">
    <source>
        <dbReference type="PROSITE" id="PS50234"/>
    </source>
</evidence>
<dbReference type="RefSeq" id="WP_024952700.1">
    <property type="nucleotide sequence ID" value="NZ_CAWOWR010000116.1"/>
</dbReference>
<sequence length="215" mass="23313">MQRRLPIYLLIDSSGSMRGEPIQSVNVGLSAMLTALRQDPYALETVHLSIITFDHKITDLVPLQPLETAQVEDIELPRSGATHMGEALNHVCDCVERDVMTSTADQKGDFRPMLFVMTDGSPSDLMEFESAVKRIKGMKFSEIIACAAGPKAKTEHLQKFASQTVSLETMDSSSFATYFQWVSASIAATASGQQAGGAPEDITLPPPPAEVQVVL</sequence>
<evidence type="ECO:0000313" key="2">
    <source>
        <dbReference type="EMBL" id="TVU69990.1"/>
    </source>
</evidence>
<dbReference type="Proteomes" id="UP000319941">
    <property type="component" value="Unassembled WGS sequence"/>
</dbReference>
<dbReference type="AlphaFoldDB" id="A0A558HLH8"/>
<dbReference type="PIRSF" id="PIRSF020634">
    <property type="entry name" value="TerY_vWA"/>
    <property type="match status" value="1"/>
</dbReference>
<comment type="caution">
    <text evidence="2">The sequence shown here is derived from an EMBL/GenBank/DDBJ whole genome shotgun (WGS) entry which is preliminary data.</text>
</comment>
<dbReference type="Gene3D" id="3.40.50.410">
    <property type="entry name" value="von Willebrand factor, type A domain"/>
    <property type="match status" value="1"/>
</dbReference>
<gene>
    <name evidence="2" type="ORF">FQP86_09225</name>
</gene>
<feature type="domain" description="VWFA" evidence="1">
    <location>
        <begin position="6"/>
        <end position="186"/>
    </location>
</feature>
<protein>
    <submittedName>
        <fullName evidence="2">VWA domain-containing protein</fullName>
    </submittedName>
</protein>
<dbReference type="SMART" id="SM00327">
    <property type="entry name" value="VWA"/>
    <property type="match status" value="1"/>
</dbReference>
<reference evidence="2 3" key="1">
    <citation type="submission" date="2019-07" db="EMBL/GenBank/DDBJ databases">
        <title>Diversity of Bacteria from Kongsfjorden, Arctic.</title>
        <authorList>
            <person name="Yu Y."/>
        </authorList>
    </citation>
    <scope>NUCLEOTIDE SEQUENCE [LARGE SCALE GENOMIC DNA]</scope>
    <source>
        <strain evidence="2 3">SM1923</strain>
    </source>
</reference>
<dbReference type="EMBL" id="VNFH01000006">
    <property type="protein sequence ID" value="TVU69990.1"/>
    <property type="molecule type" value="Genomic_DNA"/>
</dbReference>
<dbReference type="Pfam" id="PF00092">
    <property type="entry name" value="VWA"/>
    <property type="match status" value="1"/>
</dbReference>
<evidence type="ECO:0000313" key="3">
    <source>
        <dbReference type="Proteomes" id="UP000319941"/>
    </source>
</evidence>
<dbReference type="InterPro" id="IPR036465">
    <property type="entry name" value="vWFA_dom_sf"/>
</dbReference>
<dbReference type="OrthoDB" id="9806395at2"/>
<dbReference type="SUPFAM" id="SSF53300">
    <property type="entry name" value="vWA-like"/>
    <property type="match status" value="1"/>
</dbReference>
<dbReference type="PROSITE" id="PS50234">
    <property type="entry name" value="VWFA"/>
    <property type="match status" value="1"/>
</dbReference>
<dbReference type="STRING" id="553385.GCA_000591415_02809"/>